<gene>
    <name evidence="6" type="ordered locus">Caur_0728</name>
</gene>
<dbReference type="EnsemblBacteria" id="ABY33966">
    <property type="protein sequence ID" value="ABY33966"/>
    <property type="gene ID" value="Caur_0728"/>
</dbReference>
<dbReference type="GO" id="GO:0000166">
    <property type="term" value="F:nucleotide binding"/>
    <property type="evidence" value="ECO:0007669"/>
    <property type="project" value="UniProtKB-KW"/>
</dbReference>
<sequence>MEIKYTPWRMRYIKRGETPDEGCVFCAMATADGTDDAERLVLYRGQYCFVVMNLYPYNTAHLMVVPYLHVADLAALDRTVASELFYITQQSVGILQTEYAPHGFNLGMNLGRVAGAGIADHLHMHIVPRWNGDTNFMPVIGDTKLIPEALDETYARLRPHFAALSSVSDQSAQPDDVPQTASE</sequence>
<dbReference type="InterPro" id="IPR052908">
    <property type="entry name" value="AP-4-A_phosphorylase"/>
</dbReference>
<dbReference type="PANTHER" id="PTHR42997:SF1">
    <property type="entry name" value="AP-4-A PHOSPHORYLASE"/>
    <property type="match status" value="1"/>
</dbReference>
<feature type="binding site" evidence="3">
    <location>
        <position position="125"/>
    </location>
    <ligand>
        <name>substrate</name>
    </ligand>
</feature>
<keyword evidence="7" id="KW-1185">Reference proteome</keyword>
<dbReference type="RefSeq" id="WP_012256622.1">
    <property type="nucleotide sequence ID" value="NC_010175.1"/>
</dbReference>
<dbReference type="InterPro" id="IPR036265">
    <property type="entry name" value="HIT-like_sf"/>
</dbReference>
<dbReference type="KEGG" id="cau:Caur_0728"/>
<evidence type="ECO:0000259" key="5">
    <source>
        <dbReference type="PROSITE" id="PS51084"/>
    </source>
</evidence>
<dbReference type="SUPFAM" id="SSF54197">
    <property type="entry name" value="HIT-like"/>
    <property type="match status" value="1"/>
</dbReference>
<dbReference type="GO" id="GO:0008796">
    <property type="term" value="F:bis(5'-nucleosyl)-tetraphosphatase activity"/>
    <property type="evidence" value="ECO:0000318"/>
    <property type="project" value="GO_Central"/>
</dbReference>
<evidence type="ECO:0000256" key="1">
    <source>
        <dbReference type="ARBA" id="ARBA00022741"/>
    </source>
</evidence>
<dbReference type="CDD" id="cd01275">
    <property type="entry name" value="FHIT"/>
    <property type="match status" value="1"/>
</dbReference>
<dbReference type="STRING" id="324602.Caur_0728"/>
<evidence type="ECO:0000313" key="7">
    <source>
        <dbReference type="Proteomes" id="UP000002008"/>
    </source>
</evidence>
<evidence type="ECO:0000256" key="2">
    <source>
        <dbReference type="PIRSR" id="PIRSR639383-1"/>
    </source>
</evidence>
<proteinExistence type="predicted"/>
<dbReference type="eggNOG" id="COG0537">
    <property type="taxonomic scope" value="Bacteria"/>
</dbReference>
<dbReference type="GO" id="GO:0015967">
    <property type="term" value="P:diadenosine tetraphosphate catabolic process"/>
    <property type="evidence" value="ECO:0000318"/>
    <property type="project" value="GO_Central"/>
</dbReference>
<dbReference type="PROSITE" id="PS51084">
    <property type="entry name" value="HIT_2"/>
    <property type="match status" value="1"/>
</dbReference>
<dbReference type="EMBL" id="CP000909">
    <property type="protein sequence ID" value="ABY33966.1"/>
    <property type="molecule type" value="Genomic_DNA"/>
</dbReference>
<dbReference type="Pfam" id="PF01230">
    <property type="entry name" value="HIT"/>
    <property type="match status" value="1"/>
</dbReference>
<protein>
    <submittedName>
        <fullName evidence="6">Histidine triad (HIT) protein</fullName>
    </submittedName>
</protein>
<evidence type="ECO:0000256" key="3">
    <source>
        <dbReference type="PIRSR" id="PIRSR639383-2"/>
    </source>
</evidence>
<dbReference type="InterPro" id="IPR011146">
    <property type="entry name" value="HIT-like"/>
</dbReference>
<keyword evidence="1" id="KW-0547">Nucleotide-binding</keyword>
<dbReference type="PANTHER" id="PTHR42997">
    <property type="entry name" value="HIT FAMILY HYDROLASE"/>
    <property type="match status" value="1"/>
</dbReference>
<evidence type="ECO:0000313" key="6">
    <source>
        <dbReference type="EMBL" id="ABY33966.1"/>
    </source>
</evidence>
<dbReference type="InParanoid" id="A9WFM8"/>
<organism evidence="6 7">
    <name type="scientific">Chloroflexus aurantiacus (strain ATCC 29366 / DSM 635 / J-10-fl)</name>
    <dbReference type="NCBI Taxonomy" id="324602"/>
    <lineage>
        <taxon>Bacteria</taxon>
        <taxon>Bacillati</taxon>
        <taxon>Chloroflexota</taxon>
        <taxon>Chloroflexia</taxon>
        <taxon>Chloroflexales</taxon>
        <taxon>Chloroflexineae</taxon>
        <taxon>Chloroflexaceae</taxon>
        <taxon>Chloroflexus</taxon>
    </lineage>
</organism>
<dbReference type="PATRIC" id="fig|324602.8.peg.832"/>
<dbReference type="Gene3D" id="3.30.428.10">
    <property type="entry name" value="HIT-like"/>
    <property type="match status" value="1"/>
</dbReference>
<dbReference type="InterPro" id="IPR039383">
    <property type="entry name" value="FHIT"/>
</dbReference>
<name>A9WFM8_CHLAA</name>
<reference evidence="7" key="1">
    <citation type="journal article" date="2011" name="BMC Genomics">
        <title>Complete genome sequence of the filamentous anoxygenic phototrophic bacterium Chloroflexus aurantiacus.</title>
        <authorList>
            <person name="Tang K.H."/>
            <person name="Barry K."/>
            <person name="Chertkov O."/>
            <person name="Dalin E."/>
            <person name="Han C.S."/>
            <person name="Hauser L.J."/>
            <person name="Honchak B.M."/>
            <person name="Karbach L.E."/>
            <person name="Land M.L."/>
            <person name="Lapidus A."/>
            <person name="Larimer F.W."/>
            <person name="Mikhailova N."/>
            <person name="Pitluck S."/>
            <person name="Pierson B.K."/>
            <person name="Blankenship R.E."/>
        </authorList>
    </citation>
    <scope>NUCLEOTIDE SEQUENCE [LARGE SCALE GENOMIC DNA]</scope>
    <source>
        <strain evidence="7">ATCC 29366 / DSM 635 / J-10-fl</strain>
    </source>
</reference>
<evidence type="ECO:0000256" key="4">
    <source>
        <dbReference type="PROSITE-ProRule" id="PRU00464"/>
    </source>
</evidence>
<feature type="binding site" evidence="3">
    <location>
        <position position="53"/>
    </location>
    <ligand>
        <name>substrate</name>
    </ligand>
</feature>
<dbReference type="Proteomes" id="UP000002008">
    <property type="component" value="Chromosome"/>
</dbReference>
<accession>A9WFM8</accession>
<feature type="active site" description="Tele-AMP-histidine intermediate" evidence="2">
    <location>
        <position position="123"/>
    </location>
</feature>
<dbReference type="AlphaFoldDB" id="A9WFM8"/>
<feature type="short sequence motif" description="Histidine triad motif" evidence="4">
    <location>
        <begin position="121"/>
        <end position="125"/>
    </location>
</feature>
<dbReference type="HOGENOM" id="CLU_056776_1_2_0"/>
<feature type="domain" description="HIT" evidence="5">
    <location>
        <begin position="24"/>
        <end position="136"/>
    </location>
</feature>